<dbReference type="InterPro" id="IPR029060">
    <property type="entry name" value="PIN-like_dom_sf"/>
</dbReference>
<dbReference type="AlphaFoldDB" id="A0A831U2R6"/>
<dbReference type="EMBL" id="DSOV01000053">
    <property type="protein sequence ID" value="HEN43049.1"/>
    <property type="molecule type" value="Genomic_DNA"/>
</dbReference>
<evidence type="ECO:0000313" key="2">
    <source>
        <dbReference type="EMBL" id="HEN43049.1"/>
    </source>
</evidence>
<reference evidence="2" key="1">
    <citation type="journal article" date="2020" name="mSystems">
        <title>Genome- and Community-Level Interaction Insights into Carbon Utilization and Element Cycling Functions of Hydrothermarchaeota in Hydrothermal Sediment.</title>
        <authorList>
            <person name="Zhou Z."/>
            <person name="Liu Y."/>
            <person name="Xu W."/>
            <person name="Pan J."/>
            <person name="Luo Z.H."/>
            <person name="Li M."/>
        </authorList>
    </citation>
    <scope>NUCLEOTIDE SEQUENCE [LARGE SCALE GENOMIC DNA]</scope>
    <source>
        <strain evidence="2">SpSt-349</strain>
    </source>
</reference>
<dbReference type="PANTHER" id="PTHR34610">
    <property type="entry name" value="SSL7007 PROTEIN"/>
    <property type="match status" value="1"/>
</dbReference>
<name>A0A831U2R6_GEOME</name>
<dbReference type="SUPFAM" id="SSF88723">
    <property type="entry name" value="PIN domain-like"/>
    <property type="match status" value="1"/>
</dbReference>
<dbReference type="InterPro" id="IPR002850">
    <property type="entry name" value="PIN_toxin-like"/>
</dbReference>
<dbReference type="PANTHER" id="PTHR34610:SF3">
    <property type="entry name" value="SSL7007 PROTEIN"/>
    <property type="match status" value="1"/>
</dbReference>
<evidence type="ECO:0000259" key="1">
    <source>
        <dbReference type="Pfam" id="PF13470"/>
    </source>
</evidence>
<comment type="caution">
    <text evidence="2">The sequence shown here is derived from an EMBL/GenBank/DDBJ whole genome shotgun (WGS) entry which is preliminary data.</text>
</comment>
<protein>
    <submittedName>
        <fullName evidence="2">Putative toxin-antitoxin system toxin component, PIN family</fullName>
    </submittedName>
</protein>
<accession>A0A831U2R6</accession>
<proteinExistence type="predicted"/>
<feature type="domain" description="PIN" evidence="1">
    <location>
        <begin position="3"/>
        <end position="110"/>
    </location>
</feature>
<dbReference type="Pfam" id="PF13470">
    <property type="entry name" value="PIN_3"/>
    <property type="match status" value="1"/>
</dbReference>
<organism evidence="2">
    <name type="scientific">Geobacter metallireducens</name>
    <dbReference type="NCBI Taxonomy" id="28232"/>
    <lineage>
        <taxon>Bacteria</taxon>
        <taxon>Pseudomonadati</taxon>
        <taxon>Thermodesulfobacteriota</taxon>
        <taxon>Desulfuromonadia</taxon>
        <taxon>Geobacterales</taxon>
        <taxon>Geobacteraceae</taxon>
        <taxon>Geobacter</taxon>
    </lineage>
</organism>
<dbReference type="NCBIfam" id="TIGR00305">
    <property type="entry name" value="putative toxin-antitoxin system toxin component, PIN family"/>
    <property type="match status" value="1"/>
</dbReference>
<dbReference type="InterPro" id="IPR002716">
    <property type="entry name" value="PIN_dom"/>
</dbReference>
<gene>
    <name evidence="2" type="ORF">ENQ87_11905</name>
</gene>
<sequence length="138" mass="14866">MIIVLDTNVLVAGLLSPFGTCGEIVRMVSGGMLTLCLDARIITEYAEVLARPKFRFDQEKVAALLDQIEACGIAVAPAPLADPLPDPDDEPFLEVAIAGGAECLVTGNHAHFPPSLCQGVIVLSPAKFIEFYRNRQRM</sequence>